<accession>A0A4S4M873</accession>
<comment type="caution">
    <text evidence="2">The sequence shown here is derived from an EMBL/GenBank/DDBJ whole genome shotgun (WGS) entry which is preliminary data.</text>
</comment>
<feature type="region of interest" description="Disordered" evidence="1">
    <location>
        <begin position="359"/>
        <end position="388"/>
    </location>
</feature>
<evidence type="ECO:0000256" key="1">
    <source>
        <dbReference type="SAM" id="MobiDB-lite"/>
    </source>
</evidence>
<dbReference type="Gene3D" id="3.80.10.10">
    <property type="entry name" value="Ribonuclease Inhibitor"/>
    <property type="match status" value="1"/>
</dbReference>
<dbReference type="OrthoDB" id="3172239at2759"/>
<reference evidence="2 3" key="1">
    <citation type="submission" date="2019-02" db="EMBL/GenBank/DDBJ databases">
        <title>Genome sequencing of the rare red list fungi Bondarzewia mesenterica.</title>
        <authorList>
            <person name="Buettner E."/>
            <person name="Kellner H."/>
        </authorList>
    </citation>
    <scope>NUCLEOTIDE SEQUENCE [LARGE SCALE GENOMIC DNA]</scope>
    <source>
        <strain evidence="2 3">DSM 108281</strain>
    </source>
</reference>
<dbReference type="Proteomes" id="UP000310158">
    <property type="component" value="Unassembled WGS sequence"/>
</dbReference>
<dbReference type="SUPFAM" id="SSF52047">
    <property type="entry name" value="RNI-like"/>
    <property type="match status" value="1"/>
</dbReference>
<sequence length="407" mass="45675">MSRAAQFCLTAPAQIMSDLIDKYCSQPAPLLKHLELVAYLSVAPQHLTLRYTLFSEYALNLHHLVLSFCNFSWSSPLFTNLRHIEILDVARGCRPTMTTWLEALRNMHHLHTIVLHEATPILPTMATTFPNPKRVLTLPSLCRLDLGTTALDCANILNHLCIPFVDHLKIDCKSKDADSADVVALLPLLSDEDADHPMTDPVQFILNLYTAPLSVSIMRQVTTPVMTEEAMLSKMLATLPVANVHSTTFQDVYILRPLWWTANKHQLPNLWKLCVTGDTAYALLTAFHANTHGSDPDSEASISPVASELLLPQFDTLSIQNEFLQDDALVDAFCDTLIYRNISQLSEIVPQVDWDSLTYENDHSSDDDDDDDDDLSDSKDSMENGSNSKMRMTQRITNFCMLSKSNI</sequence>
<dbReference type="AlphaFoldDB" id="A0A4S4M873"/>
<evidence type="ECO:0000313" key="3">
    <source>
        <dbReference type="Proteomes" id="UP000310158"/>
    </source>
</evidence>
<organism evidence="2 3">
    <name type="scientific">Bondarzewia mesenterica</name>
    <dbReference type="NCBI Taxonomy" id="1095465"/>
    <lineage>
        <taxon>Eukaryota</taxon>
        <taxon>Fungi</taxon>
        <taxon>Dikarya</taxon>
        <taxon>Basidiomycota</taxon>
        <taxon>Agaricomycotina</taxon>
        <taxon>Agaricomycetes</taxon>
        <taxon>Russulales</taxon>
        <taxon>Bondarzewiaceae</taxon>
        <taxon>Bondarzewia</taxon>
    </lineage>
</organism>
<evidence type="ECO:0000313" key="2">
    <source>
        <dbReference type="EMBL" id="THH21544.1"/>
    </source>
</evidence>
<proteinExistence type="predicted"/>
<feature type="compositionally biased region" description="Acidic residues" evidence="1">
    <location>
        <begin position="365"/>
        <end position="375"/>
    </location>
</feature>
<keyword evidence="3" id="KW-1185">Reference proteome</keyword>
<dbReference type="EMBL" id="SGPL01000001">
    <property type="protein sequence ID" value="THH21544.1"/>
    <property type="molecule type" value="Genomic_DNA"/>
</dbReference>
<evidence type="ECO:0008006" key="4">
    <source>
        <dbReference type="Google" id="ProtNLM"/>
    </source>
</evidence>
<name>A0A4S4M873_9AGAM</name>
<protein>
    <recommendedName>
        <fullName evidence="4">F-box domain-containing protein</fullName>
    </recommendedName>
</protein>
<dbReference type="InterPro" id="IPR032675">
    <property type="entry name" value="LRR_dom_sf"/>
</dbReference>
<gene>
    <name evidence="2" type="ORF">EW146_g54</name>
</gene>